<keyword evidence="3" id="KW-0732">Signal</keyword>
<organism evidence="4 5">
    <name type="scientific">Aphis glycines</name>
    <name type="common">Soybean aphid</name>
    <dbReference type="NCBI Taxonomy" id="307491"/>
    <lineage>
        <taxon>Eukaryota</taxon>
        <taxon>Metazoa</taxon>
        <taxon>Ecdysozoa</taxon>
        <taxon>Arthropoda</taxon>
        <taxon>Hexapoda</taxon>
        <taxon>Insecta</taxon>
        <taxon>Pterygota</taxon>
        <taxon>Neoptera</taxon>
        <taxon>Paraneoptera</taxon>
        <taxon>Hemiptera</taxon>
        <taxon>Sternorrhyncha</taxon>
        <taxon>Aphidomorpha</taxon>
        <taxon>Aphidoidea</taxon>
        <taxon>Aphididae</taxon>
        <taxon>Aphidini</taxon>
        <taxon>Aphis</taxon>
        <taxon>Aphis</taxon>
    </lineage>
</organism>
<feature type="transmembrane region" description="Helical" evidence="2">
    <location>
        <begin position="273"/>
        <end position="296"/>
    </location>
</feature>
<accession>A0A6G0T7D6</accession>
<feature type="signal peptide" evidence="3">
    <location>
        <begin position="1"/>
        <end position="15"/>
    </location>
</feature>
<keyword evidence="5" id="KW-1185">Reference proteome</keyword>
<comment type="caution">
    <text evidence="4">The sequence shown here is derived from an EMBL/GenBank/DDBJ whole genome shotgun (WGS) entry which is preliminary data.</text>
</comment>
<evidence type="ECO:0000313" key="4">
    <source>
        <dbReference type="EMBL" id="KAE9526946.1"/>
    </source>
</evidence>
<gene>
    <name evidence="4" type="ORF">AGLY_013594</name>
</gene>
<dbReference type="EMBL" id="VYZN01000054">
    <property type="protein sequence ID" value="KAE9526946.1"/>
    <property type="molecule type" value="Genomic_DNA"/>
</dbReference>
<feature type="region of interest" description="Disordered" evidence="1">
    <location>
        <begin position="358"/>
        <end position="387"/>
    </location>
</feature>
<evidence type="ECO:0000256" key="2">
    <source>
        <dbReference type="SAM" id="Phobius"/>
    </source>
</evidence>
<name>A0A6G0T7D6_APHGL</name>
<protein>
    <submittedName>
        <fullName evidence="4">Uncharacterized protein</fullName>
    </submittedName>
</protein>
<keyword evidence="2" id="KW-0812">Transmembrane</keyword>
<keyword evidence="2" id="KW-0472">Membrane</keyword>
<feature type="compositionally biased region" description="Basic and acidic residues" evidence="1">
    <location>
        <begin position="376"/>
        <end position="387"/>
    </location>
</feature>
<reference evidence="4 5" key="1">
    <citation type="submission" date="2019-08" db="EMBL/GenBank/DDBJ databases">
        <title>The genome of the soybean aphid Biotype 1, its phylome, world population structure and adaptation to the North American continent.</title>
        <authorList>
            <person name="Giordano R."/>
            <person name="Donthu R.K."/>
            <person name="Hernandez A.G."/>
            <person name="Wright C.L."/>
            <person name="Zimin A.V."/>
        </authorList>
    </citation>
    <scope>NUCLEOTIDE SEQUENCE [LARGE SCALE GENOMIC DNA]</scope>
    <source>
        <tissue evidence="4">Whole aphids</tissue>
    </source>
</reference>
<proteinExistence type="predicted"/>
<sequence length="387" mass="44522">MFILLLVLWLPLICAFHTKGYLQSTRYFARRYFARKYENWSGEKKATQDVYSCNLFAAMDNNNILKLINELLKYYWESWGVSNGKVNIIGALYSSNVYEICRKRKNVQFRLNFFGGVEILEKFNFDIVHNRGGLGTYQPGKFENLTALIFFNRQTSYYNLLLTSNCLQTLVLIYEYLTELTIRPQPRIKKKTSYDLRENSLNIVISILDSERSEECINFTMRCVYFFYLGMVFGGKWNILGPRCIIVIKIPIVIFIYLESALRSAQLCLSIKFFNFGSIEIVAVAVALTSLIFLYFRSGSSSSSSSSSSSLCAGPKNDVIVVQLVYIDNNYYQTVAFAGAFEETLVLPWSVCSPQLTTNSRGEKEKHNNNNNNNEIQDKSGDERQRN</sequence>
<evidence type="ECO:0000256" key="1">
    <source>
        <dbReference type="SAM" id="MobiDB-lite"/>
    </source>
</evidence>
<feature type="chain" id="PRO_5026268564" evidence="3">
    <location>
        <begin position="16"/>
        <end position="387"/>
    </location>
</feature>
<evidence type="ECO:0000256" key="3">
    <source>
        <dbReference type="SAM" id="SignalP"/>
    </source>
</evidence>
<dbReference type="Proteomes" id="UP000475862">
    <property type="component" value="Unassembled WGS sequence"/>
</dbReference>
<evidence type="ECO:0000313" key="5">
    <source>
        <dbReference type="Proteomes" id="UP000475862"/>
    </source>
</evidence>
<keyword evidence="2" id="KW-1133">Transmembrane helix</keyword>
<dbReference type="AlphaFoldDB" id="A0A6G0T7D6"/>
<feature type="transmembrane region" description="Helical" evidence="2">
    <location>
        <begin position="240"/>
        <end position="261"/>
    </location>
</feature>